<sequence>MRIKDKNDPLYWPNIPKENLILLSSGSYANARVFRYTKGEVELTIKSFEHCPWWIRLLVARTVARIEYHCLNRLLGLDGVTSRVLLLDRYTVAFSYISGESLRKIYRNRQHLPKRFFIEMEKRVRAMHRRGQVHLDLRNLGNVIHGEDGAPYLIDFQSSLKTNYLPKKLRTVLENFDISGVYKCWKLLCEEPLDPQREQLLHKFTKLRRFWIFKNTRRKIKKFL</sequence>
<dbReference type="RefSeq" id="WP_058446008.1">
    <property type="nucleotide sequence ID" value="NZ_UASS01000013.1"/>
</dbReference>
<reference evidence="1 3" key="1">
    <citation type="submission" date="2015-11" db="EMBL/GenBank/DDBJ databases">
        <title>Genomic analysis of 38 Legionella species identifies large and diverse effector repertoires.</title>
        <authorList>
            <person name="Burstein D."/>
            <person name="Amaro F."/>
            <person name="Zusman T."/>
            <person name="Lifshitz Z."/>
            <person name="Cohen O."/>
            <person name="Gilbert J.A."/>
            <person name="Pupko T."/>
            <person name="Shuman H.A."/>
            <person name="Segal G."/>
        </authorList>
    </citation>
    <scope>NUCLEOTIDE SEQUENCE [LARGE SCALE GENOMIC DNA]</scope>
    <source>
        <strain evidence="1 3">WO-44C</strain>
    </source>
</reference>
<dbReference type="EMBL" id="UASS01000013">
    <property type="protein sequence ID" value="SPX60853.1"/>
    <property type="molecule type" value="Genomic_DNA"/>
</dbReference>
<dbReference type="InterPro" id="IPR011009">
    <property type="entry name" value="Kinase-like_dom_sf"/>
</dbReference>
<keyword evidence="1" id="KW-0723">Serine/threonine-protein kinase</keyword>
<accession>A0A0W0TMW4</accession>
<gene>
    <name evidence="1" type="ORF">Lfee_1823</name>
    <name evidence="2" type="ORF">NCTC12022_01589</name>
</gene>
<evidence type="ECO:0000313" key="4">
    <source>
        <dbReference type="Proteomes" id="UP000251942"/>
    </source>
</evidence>
<dbReference type="STRING" id="453.Lfee_1823"/>
<evidence type="ECO:0000313" key="1">
    <source>
        <dbReference type="EMBL" id="KTC96911.1"/>
    </source>
</evidence>
<dbReference type="Gene3D" id="1.10.510.10">
    <property type="entry name" value="Transferase(Phosphotransferase) domain 1"/>
    <property type="match status" value="1"/>
</dbReference>
<keyword evidence="1" id="KW-0418">Kinase</keyword>
<evidence type="ECO:0000313" key="3">
    <source>
        <dbReference type="Proteomes" id="UP000054698"/>
    </source>
</evidence>
<reference evidence="2 4" key="2">
    <citation type="submission" date="2018-06" db="EMBL/GenBank/DDBJ databases">
        <authorList>
            <consortium name="Pathogen Informatics"/>
            <person name="Doyle S."/>
        </authorList>
    </citation>
    <scope>NUCLEOTIDE SEQUENCE [LARGE SCALE GENOMIC DNA]</scope>
    <source>
        <strain evidence="2 4">NCTC12022</strain>
    </source>
</reference>
<dbReference type="Proteomes" id="UP000054698">
    <property type="component" value="Unassembled WGS sequence"/>
</dbReference>
<keyword evidence="1" id="KW-0808">Transferase</keyword>
<keyword evidence="3" id="KW-1185">Reference proteome</keyword>
<dbReference type="AlphaFoldDB" id="A0A0W0TMW4"/>
<name>A0A0W0TMW4_9GAMM</name>
<dbReference type="PATRIC" id="fig|453.4.peg.2000"/>
<organism evidence="1 3">
    <name type="scientific">Legionella feeleii</name>
    <dbReference type="NCBI Taxonomy" id="453"/>
    <lineage>
        <taxon>Bacteria</taxon>
        <taxon>Pseudomonadati</taxon>
        <taxon>Pseudomonadota</taxon>
        <taxon>Gammaproteobacteria</taxon>
        <taxon>Legionellales</taxon>
        <taxon>Legionellaceae</taxon>
        <taxon>Legionella</taxon>
    </lineage>
</organism>
<dbReference type="GO" id="GO:0004674">
    <property type="term" value="F:protein serine/threonine kinase activity"/>
    <property type="evidence" value="ECO:0007669"/>
    <property type="project" value="UniProtKB-KW"/>
</dbReference>
<dbReference type="Proteomes" id="UP000251942">
    <property type="component" value="Unassembled WGS sequence"/>
</dbReference>
<dbReference type="SUPFAM" id="SSF56112">
    <property type="entry name" value="Protein kinase-like (PK-like)"/>
    <property type="match status" value="1"/>
</dbReference>
<proteinExistence type="predicted"/>
<dbReference type="EMBL" id="LNYB01000080">
    <property type="protein sequence ID" value="KTC96911.1"/>
    <property type="molecule type" value="Genomic_DNA"/>
</dbReference>
<protein>
    <submittedName>
        <fullName evidence="1">Serine/threonine protein kinase</fullName>
    </submittedName>
</protein>
<evidence type="ECO:0000313" key="2">
    <source>
        <dbReference type="EMBL" id="SPX60853.1"/>
    </source>
</evidence>